<protein>
    <submittedName>
        <fullName evidence="6">Class I SAM-dependent methyltransferase</fullName>
    </submittedName>
</protein>
<organism evidence="6 7">
    <name type="scientific">Agromyces tropicus</name>
    <dbReference type="NCBI Taxonomy" id="555371"/>
    <lineage>
        <taxon>Bacteria</taxon>
        <taxon>Bacillati</taxon>
        <taxon>Actinomycetota</taxon>
        <taxon>Actinomycetes</taxon>
        <taxon>Micrococcales</taxon>
        <taxon>Microbacteriaceae</taxon>
        <taxon>Agromyces</taxon>
    </lineage>
</organism>
<dbReference type="RefSeq" id="WP_344369949.1">
    <property type="nucleotide sequence ID" value="NZ_BAAAPW010000001.1"/>
</dbReference>
<dbReference type="Gene3D" id="3.40.50.150">
    <property type="entry name" value="Vaccinia Virus protein VP39"/>
    <property type="match status" value="1"/>
</dbReference>
<dbReference type="InterPro" id="IPR051052">
    <property type="entry name" value="Diverse_substrate_MTase"/>
</dbReference>
<proteinExistence type="inferred from homology"/>
<evidence type="ECO:0000313" key="6">
    <source>
        <dbReference type="EMBL" id="GAA2028557.1"/>
    </source>
</evidence>
<comment type="similarity">
    <text evidence="1">Belongs to the methyltransferase superfamily.</text>
</comment>
<feature type="domain" description="Methyltransferase type 11" evidence="5">
    <location>
        <begin position="69"/>
        <end position="157"/>
    </location>
</feature>
<evidence type="ECO:0000259" key="5">
    <source>
        <dbReference type="Pfam" id="PF08241"/>
    </source>
</evidence>
<evidence type="ECO:0000256" key="3">
    <source>
        <dbReference type="ARBA" id="ARBA00022679"/>
    </source>
</evidence>
<keyword evidence="2 6" id="KW-0489">Methyltransferase</keyword>
<dbReference type="PANTHER" id="PTHR44942">
    <property type="entry name" value="METHYLTRANSF_11 DOMAIN-CONTAINING PROTEIN"/>
    <property type="match status" value="1"/>
</dbReference>
<accession>A0ABP5FPB1</accession>
<dbReference type="InterPro" id="IPR013216">
    <property type="entry name" value="Methyltransf_11"/>
</dbReference>
<dbReference type="InterPro" id="IPR029063">
    <property type="entry name" value="SAM-dependent_MTases_sf"/>
</dbReference>
<evidence type="ECO:0000256" key="1">
    <source>
        <dbReference type="ARBA" id="ARBA00008361"/>
    </source>
</evidence>
<keyword evidence="3" id="KW-0808">Transferase</keyword>
<comment type="caution">
    <text evidence="6">The sequence shown here is derived from an EMBL/GenBank/DDBJ whole genome shotgun (WGS) entry which is preliminary data.</text>
</comment>
<gene>
    <name evidence="6" type="ORF">GCM10009819_10280</name>
</gene>
<evidence type="ECO:0000313" key="7">
    <source>
        <dbReference type="Proteomes" id="UP001501196"/>
    </source>
</evidence>
<reference evidence="7" key="1">
    <citation type="journal article" date="2019" name="Int. J. Syst. Evol. Microbiol.">
        <title>The Global Catalogue of Microorganisms (GCM) 10K type strain sequencing project: providing services to taxonomists for standard genome sequencing and annotation.</title>
        <authorList>
            <consortium name="The Broad Institute Genomics Platform"/>
            <consortium name="The Broad Institute Genome Sequencing Center for Infectious Disease"/>
            <person name="Wu L."/>
            <person name="Ma J."/>
        </authorList>
    </citation>
    <scope>NUCLEOTIDE SEQUENCE [LARGE SCALE GENOMIC DNA]</scope>
    <source>
        <strain evidence="7">JCM 15672</strain>
    </source>
</reference>
<feature type="region of interest" description="Disordered" evidence="4">
    <location>
        <begin position="1"/>
        <end position="27"/>
    </location>
</feature>
<dbReference type="EMBL" id="BAAAPW010000001">
    <property type="protein sequence ID" value="GAA2028557.1"/>
    <property type="molecule type" value="Genomic_DNA"/>
</dbReference>
<dbReference type="Pfam" id="PF08241">
    <property type="entry name" value="Methyltransf_11"/>
    <property type="match status" value="1"/>
</dbReference>
<evidence type="ECO:0000256" key="2">
    <source>
        <dbReference type="ARBA" id="ARBA00022603"/>
    </source>
</evidence>
<evidence type="ECO:0000256" key="4">
    <source>
        <dbReference type="SAM" id="MobiDB-lite"/>
    </source>
</evidence>
<dbReference type="GO" id="GO:0032259">
    <property type="term" value="P:methylation"/>
    <property type="evidence" value="ECO:0007669"/>
    <property type="project" value="UniProtKB-KW"/>
</dbReference>
<dbReference type="SUPFAM" id="SSF53335">
    <property type="entry name" value="S-adenosyl-L-methionine-dependent methyltransferases"/>
    <property type="match status" value="1"/>
</dbReference>
<dbReference type="CDD" id="cd02440">
    <property type="entry name" value="AdoMet_MTases"/>
    <property type="match status" value="1"/>
</dbReference>
<dbReference type="Proteomes" id="UP001501196">
    <property type="component" value="Unassembled WGS sequence"/>
</dbReference>
<name>A0ABP5FPB1_9MICO</name>
<keyword evidence="7" id="KW-1185">Reference proteome</keyword>
<dbReference type="GO" id="GO:0008168">
    <property type="term" value="F:methyltransferase activity"/>
    <property type="evidence" value="ECO:0007669"/>
    <property type="project" value="UniProtKB-KW"/>
</dbReference>
<dbReference type="PANTHER" id="PTHR44942:SF4">
    <property type="entry name" value="METHYLTRANSFERASE TYPE 11 DOMAIN-CONTAINING PROTEIN"/>
    <property type="match status" value="1"/>
</dbReference>
<sequence>MGGIRGVGMAGDDDTATRGRRALVADPADPETVRAARSFGAAASVYGASRPGYPVTAVEWLVADARRVLDLGAGTGRLTEALIALDRDVTAVDPVEEMLEELEIRVPGVPRILGTAEDLPVEDGSFDAVVVGQAWHWFIPQRAVPEIARVLRPGGVLGLAWNARDTSVAWLREAGELMHERHDASASFASYVRVGSPFGPIESHRVDWVERMSRARFLDLVRSRSHWLTAPPDEQRAVIAVVETLLATHPDVAGAEELAVPYVTHCFRTMLR</sequence>